<protein>
    <submittedName>
        <fullName evidence="1">Uncharacterized protein</fullName>
    </submittedName>
</protein>
<dbReference type="Proteomes" id="UP000256686">
    <property type="component" value="Unassembled WGS sequence"/>
</dbReference>
<reference evidence="2" key="1">
    <citation type="submission" date="2018-06" db="EMBL/GenBank/DDBJ databases">
        <authorList>
            <person name="Lum Nde A."/>
            <person name="Hugo C."/>
        </authorList>
    </citation>
    <scope>NUCLEOTIDE SEQUENCE [LARGE SCALE GENOMIC DNA]</scope>
    <source>
        <strain evidence="2">1_F178</strain>
    </source>
</reference>
<accession>A0A3D9C5L9</accession>
<evidence type="ECO:0000313" key="1">
    <source>
        <dbReference type="EMBL" id="REC60832.1"/>
    </source>
</evidence>
<sequence>MATQICPECKENSFTWYIDEELEGTHWTCFSCSYHALENENDECICDGCGNKAKTKLKDSSKEYWWCSSCNTIQKIEKLSQN</sequence>
<gene>
    <name evidence="1" type="ORF">DRF65_18680</name>
</gene>
<dbReference type="RefSeq" id="WP_115972265.1">
    <property type="nucleotide sequence ID" value="NZ_QNVT01000020.1"/>
</dbReference>
<dbReference type="AlphaFoldDB" id="A0A3D9C5L9"/>
<dbReference type="EMBL" id="QNVT01000020">
    <property type="protein sequence ID" value="REC60832.1"/>
    <property type="molecule type" value="Genomic_DNA"/>
</dbReference>
<evidence type="ECO:0000313" key="2">
    <source>
        <dbReference type="Proteomes" id="UP000256686"/>
    </source>
</evidence>
<keyword evidence="2" id="KW-1185">Reference proteome</keyword>
<comment type="caution">
    <text evidence="1">The sequence shown here is derived from an EMBL/GenBank/DDBJ whole genome shotgun (WGS) entry which is preliminary data.</text>
</comment>
<proteinExistence type="predicted"/>
<organism evidence="1 2">
    <name type="scientific">Chryseobacterium pennae</name>
    <dbReference type="NCBI Taxonomy" id="2258962"/>
    <lineage>
        <taxon>Bacteria</taxon>
        <taxon>Pseudomonadati</taxon>
        <taxon>Bacteroidota</taxon>
        <taxon>Flavobacteriia</taxon>
        <taxon>Flavobacteriales</taxon>
        <taxon>Weeksellaceae</taxon>
        <taxon>Chryseobacterium group</taxon>
        <taxon>Chryseobacterium</taxon>
    </lineage>
</organism>
<name>A0A3D9C5L9_9FLAO</name>